<gene>
    <name evidence="2" type="ORF">HMPREF0620_0371</name>
</gene>
<dbReference type="HOGENOM" id="CLU_2790167_0_0_11"/>
<reference evidence="2 3" key="1">
    <citation type="submission" date="2010-12" db="EMBL/GenBank/DDBJ databases">
        <authorList>
            <person name="Muzny D."/>
            <person name="Qin X."/>
            <person name="Buhay C."/>
            <person name="Dugan-Rocha S."/>
            <person name="Ding Y."/>
            <person name="Chen G."/>
            <person name="Hawes A."/>
            <person name="Holder M."/>
            <person name="Jhangiani S."/>
            <person name="Johnson A."/>
            <person name="Khan Z."/>
            <person name="Li Z."/>
            <person name="Liu W."/>
            <person name="Liu X."/>
            <person name="Perez L."/>
            <person name="Shen H."/>
            <person name="Wang Q."/>
            <person name="Watt J."/>
            <person name="Xi L."/>
            <person name="Xin Y."/>
            <person name="Zhou J."/>
            <person name="Deng J."/>
            <person name="Jiang H."/>
            <person name="Liu Y."/>
            <person name="Qu J."/>
            <person name="Song X.-Z."/>
            <person name="Zhang L."/>
            <person name="Villasana D."/>
            <person name="Johnson A."/>
            <person name="Liu J."/>
            <person name="Liyanage D."/>
            <person name="Lorensuhewa L."/>
            <person name="Robinson T."/>
            <person name="Song A."/>
            <person name="Song B.-B."/>
            <person name="Dinh H."/>
            <person name="Thornton R."/>
            <person name="Coyle M."/>
            <person name="Francisco L."/>
            <person name="Jackson L."/>
            <person name="Javaid M."/>
            <person name="Korchina V."/>
            <person name="Kovar C."/>
            <person name="Mata R."/>
            <person name="Mathew T."/>
            <person name="Ngo R."/>
            <person name="Nguyen L."/>
            <person name="Nguyen N."/>
            <person name="Okwuonu G."/>
            <person name="Ongeri F."/>
            <person name="Pham C."/>
            <person name="Simmons D."/>
            <person name="Wilczek-Boney K."/>
            <person name="Hale W."/>
            <person name="Jakkamsetti A."/>
            <person name="Pham P."/>
            <person name="Ruth R."/>
            <person name="San Lucas F."/>
            <person name="Warren J."/>
            <person name="Zhang J."/>
            <person name="Zhao Z."/>
            <person name="Zhou C."/>
            <person name="Zhu D."/>
            <person name="Lee S."/>
            <person name="Bess C."/>
            <person name="Blankenburg K."/>
            <person name="Forbes L."/>
            <person name="Fu Q."/>
            <person name="Gubbala S."/>
            <person name="Hirani K."/>
            <person name="Jayaseelan J.C."/>
            <person name="Lara F."/>
            <person name="Munidasa M."/>
            <person name="Palculict T."/>
            <person name="Patil S."/>
            <person name="Pu L.-L."/>
            <person name="Saada N."/>
            <person name="Tang L."/>
            <person name="Weissenberger G."/>
            <person name="Zhu Y."/>
            <person name="Hemphill L."/>
            <person name="Shang Y."/>
            <person name="Youmans B."/>
            <person name="Ayvaz T."/>
            <person name="Ross M."/>
            <person name="Santibanez J."/>
            <person name="Aqrawi P."/>
            <person name="Gross S."/>
            <person name="Joshi V."/>
            <person name="Fowler G."/>
            <person name="Nazareth L."/>
            <person name="Reid J."/>
            <person name="Worley K."/>
            <person name="Petrosino J."/>
            <person name="Highlander S."/>
            <person name="Gibbs R."/>
        </authorList>
    </citation>
    <scope>NUCLEOTIDE SEQUENCE [LARGE SCALE GENOMIC DNA]</scope>
    <source>
        <strain evidence="2 3">DSM 10105</strain>
    </source>
</reference>
<dbReference type="Proteomes" id="UP000004946">
    <property type="component" value="Chromosome"/>
</dbReference>
<feature type="region of interest" description="Disordered" evidence="1">
    <location>
        <begin position="1"/>
        <end position="68"/>
    </location>
</feature>
<organism evidence="2 3">
    <name type="scientific">Parascardovia denticolens DSM 10105 = JCM 12538</name>
    <dbReference type="NCBI Taxonomy" id="864564"/>
    <lineage>
        <taxon>Bacteria</taxon>
        <taxon>Bacillati</taxon>
        <taxon>Actinomycetota</taxon>
        <taxon>Actinomycetes</taxon>
        <taxon>Bifidobacteriales</taxon>
        <taxon>Bifidobacteriaceae</taxon>
        <taxon>Parascardovia</taxon>
    </lineage>
</organism>
<accession>E6K0M8</accession>
<dbReference type="AlphaFoldDB" id="E6K0M8"/>
<sequence length="68" mass="7762">MDIQEGRSSSASRWKKTLANPFPQAGPGLIHPWQGQGNRYNPRVKTLRGSQDGRQRNRNREDFQTQPG</sequence>
<name>E6K0M8_PARDN</name>
<evidence type="ECO:0000256" key="1">
    <source>
        <dbReference type="SAM" id="MobiDB-lite"/>
    </source>
</evidence>
<keyword evidence="3" id="KW-1185">Reference proteome</keyword>
<evidence type="ECO:0000313" key="3">
    <source>
        <dbReference type="Proteomes" id="UP000004946"/>
    </source>
</evidence>
<comment type="caution">
    <text evidence="2">The sequence shown here is derived from an EMBL/GenBank/DDBJ whole genome shotgun (WGS) entry which is preliminary data.</text>
</comment>
<proteinExistence type="predicted"/>
<feature type="compositionally biased region" description="Polar residues" evidence="1">
    <location>
        <begin position="1"/>
        <end position="12"/>
    </location>
</feature>
<protein>
    <submittedName>
        <fullName evidence="2">Uncharacterized protein</fullName>
    </submittedName>
</protein>
<feature type="compositionally biased region" description="Basic and acidic residues" evidence="1">
    <location>
        <begin position="51"/>
        <end position="68"/>
    </location>
</feature>
<evidence type="ECO:0000313" key="2">
    <source>
        <dbReference type="EMBL" id="EFT83366.1"/>
    </source>
</evidence>
<dbReference type="EMBL" id="AEON01000001">
    <property type="protein sequence ID" value="EFT83366.1"/>
    <property type="molecule type" value="Genomic_DNA"/>
</dbReference>